<reference evidence="1 2" key="1">
    <citation type="submission" date="2018-12" db="EMBL/GenBank/DDBJ databases">
        <title>Successful treatment of antibiotic resistant microbial bone infection with bacteriophages.</title>
        <authorList>
            <person name="Nir-Paz R."/>
            <person name="Gelman D."/>
            <person name="Khouri A."/>
            <person name="Sisson B.M."/>
            <person name="Fackler J."/>
            <person name="Oren S.A."/>
            <person name="Khalifa L."/>
            <person name="Rimon A."/>
            <person name="Glazer S.C."/>
            <person name="Moses A.E."/>
            <person name="Yoram W."/>
            <person name="Schooley R.T."/>
            <person name="Hazan R."/>
        </authorList>
    </citation>
    <scope>NUCLEOTIDE SEQUENCE [LARGE SCALE GENOMIC DNA]</scope>
</reference>
<protein>
    <submittedName>
        <fullName evidence="1">Baseplate tail tube cap</fullName>
    </submittedName>
</protein>
<organism evidence="1 2">
    <name type="scientific">Acinetobacter phage AbTZA1</name>
    <dbReference type="NCBI Taxonomy" id="2500827"/>
    <lineage>
        <taxon>Viruses</taxon>
        <taxon>Duplodnaviria</taxon>
        <taxon>Heunggongvirae</taxon>
        <taxon>Uroviricota</taxon>
        <taxon>Caudoviricetes</taxon>
        <taxon>Pantevenvirales</taxon>
        <taxon>Straboviridae</taxon>
        <taxon>Twarogvirinae</taxon>
        <taxon>Hadassahvirus</taxon>
        <taxon>Hadassahvirus azbtza1</taxon>
    </lineage>
</organism>
<sequence>MNFKELDTNFLAKAGSIISAGQSQKSKETQVKTLTAQYPAERSSGYDSTGDSREFDQLYQNGLLFTAYEYSSRVTPNLRDMRTAMQKQYNISKTIEKISTAVMSVRGGSTSTESDLAKKPVANLLLPRSKSDSDMTNHKFNDVGESLVTRGNGSITGILSNMASTAVFGAIESVTQGIMADSGEQIYNTARSMYAGAENRTKTYTWEFTPRTPEDLTQILKIYEIFNFFSYGITGNSQFAKDVKKRIDDWYKTTIINKVNEEVGAKTQKTFMESVTSFLSNVIVVSNPTVWFIQNFGTQSKYDGIADIFGPAQISSIRFDKAPDGNFNGLSIAPNMPSTFILEVTFREILTQNRASIYGEDVL</sequence>
<dbReference type="GeneID" id="55811511"/>
<proteinExistence type="predicted"/>
<dbReference type="InterPro" id="IPR024389">
    <property type="entry name" value="Gp48_T4-like"/>
</dbReference>
<name>A0A3Q9R721_9CAUD</name>
<evidence type="ECO:0000313" key="2">
    <source>
        <dbReference type="Proteomes" id="UP000287416"/>
    </source>
</evidence>
<evidence type="ECO:0000313" key="1">
    <source>
        <dbReference type="EMBL" id="AZU98559.1"/>
    </source>
</evidence>
<dbReference type="KEGG" id="vg:55811511"/>
<dbReference type="Proteomes" id="UP000287416">
    <property type="component" value="Segment"/>
</dbReference>
<keyword evidence="2" id="KW-1185">Reference proteome</keyword>
<dbReference type="Pfam" id="PF11091">
    <property type="entry name" value="T4_tail_cap"/>
    <property type="match status" value="1"/>
</dbReference>
<dbReference type="EMBL" id="MK278860">
    <property type="protein sequence ID" value="AZU98559.1"/>
    <property type="molecule type" value="Genomic_DNA"/>
</dbReference>
<dbReference type="RefSeq" id="YP_009882215.1">
    <property type="nucleotide sequence ID" value="NC_049445.1"/>
</dbReference>
<accession>A0A3Q9R721</accession>